<reference evidence="2 3" key="1">
    <citation type="submission" date="2016-05" db="EMBL/GenBank/DDBJ databases">
        <title>Genomic Taxonomy of the Vibrionaceae.</title>
        <authorList>
            <person name="Gomez-Gil B."/>
            <person name="Enciso-Ibarra J."/>
        </authorList>
    </citation>
    <scope>NUCLEOTIDE SEQUENCE [LARGE SCALE GENOMIC DNA]</scope>
    <source>
        <strain evidence="2 3">CAIM 1920</strain>
    </source>
</reference>
<keyword evidence="3" id="KW-1185">Reference proteome</keyword>
<evidence type="ECO:0000313" key="2">
    <source>
        <dbReference type="EMBL" id="ODA31195.1"/>
    </source>
</evidence>
<dbReference type="PANTHER" id="PTHR46310">
    <property type="entry name" value="AMIDASE 1"/>
    <property type="match status" value="1"/>
</dbReference>
<dbReference type="Proteomes" id="UP000094936">
    <property type="component" value="Unassembled WGS sequence"/>
</dbReference>
<dbReference type="SUPFAM" id="SSF75304">
    <property type="entry name" value="Amidase signature (AS) enzymes"/>
    <property type="match status" value="1"/>
</dbReference>
<dbReference type="AlphaFoldDB" id="A0A1C3ED87"/>
<dbReference type="InterPro" id="IPR023631">
    <property type="entry name" value="Amidase_dom"/>
</dbReference>
<proteinExistence type="predicted"/>
<feature type="domain" description="Amidase" evidence="1">
    <location>
        <begin position="21"/>
        <end position="188"/>
    </location>
</feature>
<dbReference type="InterPro" id="IPR036928">
    <property type="entry name" value="AS_sf"/>
</dbReference>
<protein>
    <recommendedName>
        <fullName evidence="1">Amidase domain-containing protein</fullName>
    </recommendedName>
</protein>
<dbReference type="RefSeq" id="WP_068904694.1">
    <property type="nucleotide sequence ID" value="NZ_JBHUIF010000029.1"/>
</dbReference>
<dbReference type="Pfam" id="PF01425">
    <property type="entry name" value="Amidase"/>
    <property type="match status" value="1"/>
</dbReference>
<name>A0A1C3ED87_9GAMM</name>
<dbReference type="Gene3D" id="3.90.1300.10">
    <property type="entry name" value="Amidase signature (AS) domain"/>
    <property type="match status" value="1"/>
</dbReference>
<dbReference type="EMBL" id="LYBM01000039">
    <property type="protein sequence ID" value="ODA31195.1"/>
    <property type="molecule type" value="Genomic_DNA"/>
</dbReference>
<comment type="caution">
    <text evidence="2">The sequence shown here is derived from an EMBL/GenBank/DDBJ whole genome shotgun (WGS) entry which is preliminary data.</text>
</comment>
<dbReference type="OrthoDB" id="8872210at2"/>
<accession>A0A1C3ED87</accession>
<dbReference type="STRING" id="1080227.A8L45_17695"/>
<organism evidence="2 3">
    <name type="scientific">Veronia pacifica</name>
    <dbReference type="NCBI Taxonomy" id="1080227"/>
    <lineage>
        <taxon>Bacteria</taxon>
        <taxon>Pseudomonadati</taxon>
        <taxon>Pseudomonadota</taxon>
        <taxon>Gammaproteobacteria</taxon>
        <taxon>Vibrionales</taxon>
        <taxon>Vibrionaceae</taxon>
        <taxon>Veronia</taxon>
    </lineage>
</organism>
<sequence>MIGDDFLVEAVGRQDTPRGLLSSQKLVVSDCVSVRDHVTGIGIPAWAESKDKSESDASVVAELMAAGIKLLGKGQVDDFGTSSSGRNSFYNDLRNPVVRKCRVGGSSSGAAVAVASGKATVGLGNACNGGVIIPASYCGLYGYRPSPGIFDSRGIRTLSTTFDSVGFLSKSAPVLQQIYEKCTGNRQMLPLSGIKYASGLFNSLLSEELTVCFQEKLDQLSCELDEDFSISKLILAQAGKIHSVILGREVDMEYGQWLDQHKPELDAETQGFLDTIRGFSFKDQVDAKKKKVLFSEMLCSAINSGELLIIPSTPGGAPARKGELDDEFQMNQHRLTAIAEVAGIPQLTVPFLSDDDAPMGVSLLARPNEDRLLFDAATRWF</sequence>
<gene>
    <name evidence="2" type="ORF">A8L45_17695</name>
</gene>
<evidence type="ECO:0000259" key="1">
    <source>
        <dbReference type="Pfam" id="PF01425"/>
    </source>
</evidence>
<dbReference type="PANTHER" id="PTHR46310:SF7">
    <property type="entry name" value="AMIDASE 1"/>
    <property type="match status" value="1"/>
</dbReference>
<evidence type="ECO:0000313" key="3">
    <source>
        <dbReference type="Proteomes" id="UP000094936"/>
    </source>
</evidence>